<evidence type="ECO:0000256" key="2">
    <source>
        <dbReference type="ARBA" id="ARBA00023054"/>
    </source>
</evidence>
<dbReference type="GO" id="GO:0003677">
    <property type="term" value="F:DNA binding"/>
    <property type="evidence" value="ECO:0007669"/>
    <property type="project" value="TreeGrafter"/>
</dbReference>
<feature type="region of interest" description="Disordered" evidence="3">
    <location>
        <begin position="351"/>
        <end position="390"/>
    </location>
</feature>
<evidence type="ECO:0000313" key="5">
    <source>
        <dbReference type="Proteomes" id="UP001190926"/>
    </source>
</evidence>
<dbReference type="Pfam" id="PF08243">
    <property type="entry name" value="SPT2"/>
    <property type="match status" value="1"/>
</dbReference>
<dbReference type="GO" id="GO:0005730">
    <property type="term" value="C:nucleolus"/>
    <property type="evidence" value="ECO:0007669"/>
    <property type="project" value="TreeGrafter"/>
</dbReference>
<dbReference type="EMBL" id="SDAM02000055">
    <property type="protein sequence ID" value="KAH6833756.1"/>
    <property type="molecule type" value="Genomic_DNA"/>
</dbReference>
<feature type="compositionally biased region" description="Polar residues" evidence="3">
    <location>
        <begin position="181"/>
        <end position="200"/>
    </location>
</feature>
<evidence type="ECO:0000256" key="3">
    <source>
        <dbReference type="SAM" id="MobiDB-lite"/>
    </source>
</evidence>
<dbReference type="PANTHER" id="PTHR22691">
    <property type="entry name" value="YEAST SPT2-RELATED"/>
    <property type="match status" value="1"/>
</dbReference>
<feature type="compositionally biased region" description="Basic and acidic residues" evidence="3">
    <location>
        <begin position="1"/>
        <end position="17"/>
    </location>
</feature>
<feature type="compositionally biased region" description="Basic and acidic residues" evidence="3">
    <location>
        <begin position="153"/>
        <end position="164"/>
    </location>
</feature>
<dbReference type="Proteomes" id="UP001190926">
    <property type="component" value="Unassembled WGS sequence"/>
</dbReference>
<dbReference type="PANTHER" id="PTHR22691:SF8">
    <property type="entry name" value="PROTEIN SPT2 HOMOLOG"/>
    <property type="match status" value="1"/>
</dbReference>
<protein>
    <recommendedName>
        <fullName evidence="6">SPT2 chromatin protein</fullName>
    </recommendedName>
</protein>
<sequence>MRQKLKESIRKQMKKDTGTANSGSRDKVNALRKDNYGSFFGPSQPIIAQRVIQESKSLLENPDLAARFSKTSHKEKKSSVSAPVSSKSRVNHPLRVANGLKKKVEMLKNTRDYSFLLSEDAEVPASSKGPPLRNVSAPKSDARSADLMPRSRLVVDDNGRDGRKPMHPSSQSKPKVRLNRLVNNGKSLAESTKQFGSNNGRPGRPPVPKAVPSKSSVPTTGKVTQSVAKNIISDARKPTSSTVQPVARKHTLSNLQSGNKRPTPSHGQPSVLKRRVHRDYQETSKPKVISKQALPSSKVQLKRSPPPQKHLPRATLRDERPKAKPKRQLRDEDSEDANAIDLIRQMFRYNPNKFRDDDDSDNEPMLASFDDITREEKRSAKIARKEDEEELRKIEEEEKRAKMRLAKKRKMGH</sequence>
<evidence type="ECO:0000256" key="1">
    <source>
        <dbReference type="ARBA" id="ARBA00006461"/>
    </source>
</evidence>
<proteinExistence type="inferred from homology"/>
<feature type="compositionally biased region" description="Basic and acidic residues" evidence="3">
    <location>
        <begin position="371"/>
        <end position="390"/>
    </location>
</feature>
<feature type="compositionally biased region" description="Polar residues" evidence="3">
    <location>
        <begin position="252"/>
        <end position="268"/>
    </location>
</feature>
<gene>
    <name evidence="4" type="ORF">C2S53_009765</name>
</gene>
<evidence type="ECO:0000313" key="4">
    <source>
        <dbReference type="EMBL" id="KAH6833756.1"/>
    </source>
</evidence>
<dbReference type="GO" id="GO:0042393">
    <property type="term" value="F:histone binding"/>
    <property type="evidence" value="ECO:0007669"/>
    <property type="project" value="TreeGrafter"/>
</dbReference>
<accession>A0AAD4PC13</accession>
<comment type="caution">
    <text evidence="4">The sequence shown here is derived from an EMBL/GenBank/DDBJ whole genome shotgun (WGS) entry which is preliminary data.</text>
</comment>
<keyword evidence="5" id="KW-1185">Reference proteome</keyword>
<feature type="region of interest" description="Disordered" evidence="3">
    <location>
        <begin position="1"/>
        <end position="28"/>
    </location>
</feature>
<dbReference type="InterPro" id="IPR013256">
    <property type="entry name" value="Chromatin_SPT2"/>
</dbReference>
<evidence type="ECO:0008006" key="6">
    <source>
        <dbReference type="Google" id="ProtNLM"/>
    </source>
</evidence>
<feature type="compositionally biased region" description="Low complexity" evidence="3">
    <location>
        <begin position="79"/>
        <end position="88"/>
    </location>
</feature>
<keyword evidence="2" id="KW-0175">Coiled coil</keyword>
<reference evidence="4 5" key="1">
    <citation type="journal article" date="2021" name="Nat. Commun.">
        <title>Incipient diploidization of the medicinal plant Perilla within 10,000 years.</title>
        <authorList>
            <person name="Zhang Y."/>
            <person name="Shen Q."/>
            <person name="Leng L."/>
            <person name="Zhang D."/>
            <person name="Chen S."/>
            <person name="Shi Y."/>
            <person name="Ning Z."/>
            <person name="Chen S."/>
        </authorList>
    </citation>
    <scope>NUCLEOTIDE SEQUENCE [LARGE SCALE GENOMIC DNA]</scope>
    <source>
        <strain evidence="5">cv. PC099</strain>
    </source>
</reference>
<dbReference type="SMART" id="SM00784">
    <property type="entry name" value="SPT2"/>
    <property type="match status" value="1"/>
</dbReference>
<feature type="region of interest" description="Disordered" evidence="3">
    <location>
        <begin position="63"/>
        <end position="97"/>
    </location>
</feature>
<organism evidence="4 5">
    <name type="scientific">Perilla frutescens var. hirtella</name>
    <name type="common">Perilla citriodora</name>
    <name type="synonym">Perilla setoyensis</name>
    <dbReference type="NCBI Taxonomy" id="608512"/>
    <lineage>
        <taxon>Eukaryota</taxon>
        <taxon>Viridiplantae</taxon>
        <taxon>Streptophyta</taxon>
        <taxon>Embryophyta</taxon>
        <taxon>Tracheophyta</taxon>
        <taxon>Spermatophyta</taxon>
        <taxon>Magnoliopsida</taxon>
        <taxon>eudicotyledons</taxon>
        <taxon>Gunneridae</taxon>
        <taxon>Pentapetalae</taxon>
        <taxon>asterids</taxon>
        <taxon>lamiids</taxon>
        <taxon>Lamiales</taxon>
        <taxon>Lamiaceae</taxon>
        <taxon>Nepetoideae</taxon>
        <taxon>Elsholtzieae</taxon>
        <taxon>Perilla</taxon>
    </lineage>
</organism>
<comment type="similarity">
    <text evidence="1">Belongs to the SPT2 family.</text>
</comment>
<feature type="region of interest" description="Disordered" evidence="3">
    <location>
        <begin position="121"/>
        <end position="338"/>
    </location>
</feature>
<dbReference type="AlphaFoldDB" id="A0AAD4PC13"/>
<feature type="compositionally biased region" description="Polar residues" evidence="3">
    <location>
        <begin position="219"/>
        <end position="228"/>
    </location>
</feature>
<name>A0AAD4PC13_PERFH</name>
<dbReference type="GO" id="GO:0006334">
    <property type="term" value="P:nucleosome assembly"/>
    <property type="evidence" value="ECO:0007669"/>
    <property type="project" value="TreeGrafter"/>
</dbReference>
<dbReference type="GO" id="GO:0006360">
    <property type="term" value="P:transcription by RNA polymerase I"/>
    <property type="evidence" value="ECO:0007669"/>
    <property type="project" value="TreeGrafter"/>
</dbReference>